<protein>
    <submittedName>
        <fullName evidence="3">Polymorphic toxin-type HINT domain-containing protein</fullName>
    </submittedName>
</protein>
<dbReference type="EMBL" id="CP109114">
    <property type="protein sequence ID" value="WSC15348.1"/>
    <property type="molecule type" value="Genomic_DNA"/>
</dbReference>
<reference evidence="3 4" key="1">
    <citation type="submission" date="2022-10" db="EMBL/GenBank/DDBJ databases">
        <title>The complete genomes of actinobacterial strains from the NBC collection.</title>
        <authorList>
            <person name="Joergensen T.S."/>
            <person name="Alvarez Arevalo M."/>
            <person name="Sterndorff E.B."/>
            <person name="Faurdal D."/>
            <person name="Vuksanovic O."/>
            <person name="Mourched A.-S."/>
            <person name="Charusanti P."/>
            <person name="Shaw S."/>
            <person name="Blin K."/>
            <person name="Weber T."/>
        </authorList>
    </citation>
    <scope>NUCLEOTIDE SEQUENCE [LARGE SCALE GENOMIC DNA]</scope>
    <source>
        <strain evidence="3 4">NBC 01769</strain>
    </source>
</reference>
<dbReference type="SMART" id="SM00306">
    <property type="entry name" value="HintN"/>
    <property type="match status" value="1"/>
</dbReference>
<keyword evidence="4" id="KW-1185">Reference proteome</keyword>
<feature type="region of interest" description="Disordered" evidence="1">
    <location>
        <begin position="321"/>
        <end position="348"/>
    </location>
</feature>
<feature type="domain" description="Hint" evidence="2">
    <location>
        <begin position="106"/>
        <end position="207"/>
    </location>
</feature>
<name>A0ABZ1G9K2_9ACTN</name>
<dbReference type="SUPFAM" id="SSF51294">
    <property type="entry name" value="Hedgehog/intein (Hint) domain"/>
    <property type="match status" value="1"/>
</dbReference>
<organism evidence="3 4">
    <name type="scientific">Streptomyces brevispora</name>
    <dbReference type="NCBI Taxonomy" id="887462"/>
    <lineage>
        <taxon>Bacteria</taxon>
        <taxon>Bacillati</taxon>
        <taxon>Actinomycetota</taxon>
        <taxon>Actinomycetes</taxon>
        <taxon>Kitasatosporales</taxon>
        <taxon>Streptomycetaceae</taxon>
        <taxon>Streptomyces</taxon>
    </lineage>
</organism>
<dbReference type="Pfam" id="PF07591">
    <property type="entry name" value="PT-HINT"/>
    <property type="match status" value="1"/>
</dbReference>
<dbReference type="Proteomes" id="UP001330827">
    <property type="component" value="Chromosome"/>
</dbReference>
<dbReference type="CDD" id="cd00081">
    <property type="entry name" value="Hint"/>
    <property type="match status" value="1"/>
</dbReference>
<evidence type="ECO:0000313" key="4">
    <source>
        <dbReference type="Proteomes" id="UP001330827"/>
    </source>
</evidence>
<dbReference type="InterPro" id="IPR006141">
    <property type="entry name" value="Intein_N"/>
</dbReference>
<dbReference type="RefSeq" id="WP_326594379.1">
    <property type="nucleotide sequence ID" value="NZ_CP109114.1"/>
</dbReference>
<sequence>MTGALGGAVGGAASGAVGRLLAGVGGKALNGAAMGAAEGAVGYGVSCVTSEEGCSASGAAKATAVGAATGGVFGAAASKFGRKSTAKQEPDGQPSSPGGSCRVRVPHSFTGLTGVLLANGTTKPISEVKVGDYVLTAEPGKKKQEKHKVKEVFVTKTDRGYVDVVVDTKSGRKTIQTTKHHQFYEATKNAWTQAANLKAGQKLQNDTGGPTVVIDTKAYTATLATYDLSIEGLHTYYVLAGATPVLVHNCNSGVNSAGEACACGGGPQAYSVAFEMTLDAADFGRSRSTHFRRANEALDAALQSDAGFAQSMDQLIPGIGSAVSSRGGRRTPAGWTWQHEPASNAGGRQGVMRLVPRSQHDPGSLWQHLLHPGGAGGYAEWAVPNGAPRNRR</sequence>
<dbReference type="InterPro" id="IPR030934">
    <property type="entry name" value="Intein_C"/>
</dbReference>
<evidence type="ECO:0000256" key="1">
    <source>
        <dbReference type="SAM" id="MobiDB-lite"/>
    </source>
</evidence>
<dbReference type="InterPro" id="IPR036844">
    <property type="entry name" value="Hint_dom_sf"/>
</dbReference>
<proteinExistence type="predicted"/>
<dbReference type="NCBIfam" id="TIGR01443">
    <property type="entry name" value="intein_Cterm"/>
    <property type="match status" value="1"/>
</dbReference>
<dbReference type="PROSITE" id="PS50817">
    <property type="entry name" value="INTEIN_N_TER"/>
    <property type="match status" value="1"/>
</dbReference>
<dbReference type="InterPro" id="IPR003587">
    <property type="entry name" value="Hint_dom_N"/>
</dbReference>
<evidence type="ECO:0000259" key="2">
    <source>
        <dbReference type="SMART" id="SM00306"/>
    </source>
</evidence>
<dbReference type="Gene3D" id="2.170.16.10">
    <property type="entry name" value="Hedgehog/Intein (Hint) domain"/>
    <property type="match status" value="1"/>
</dbReference>
<gene>
    <name evidence="3" type="ORF">OIE64_22590</name>
</gene>
<dbReference type="PROSITE" id="PS50818">
    <property type="entry name" value="INTEIN_C_TER"/>
    <property type="match status" value="1"/>
</dbReference>
<evidence type="ECO:0000313" key="3">
    <source>
        <dbReference type="EMBL" id="WSC15348.1"/>
    </source>
</evidence>
<feature type="region of interest" description="Disordered" evidence="1">
    <location>
        <begin position="82"/>
        <end position="102"/>
    </location>
</feature>
<accession>A0ABZ1G9K2</accession>